<dbReference type="Proteomes" id="UP000179059">
    <property type="component" value="Unassembled WGS sequence"/>
</dbReference>
<comment type="caution">
    <text evidence="1">The sequence shown here is derived from an EMBL/GenBank/DDBJ whole genome shotgun (WGS) entry which is preliminary data.</text>
</comment>
<name>A0A1G2CC38_9BACT</name>
<proteinExistence type="predicted"/>
<dbReference type="STRING" id="1798647.A2855_00695"/>
<evidence type="ECO:0000313" key="2">
    <source>
        <dbReference type="Proteomes" id="UP000179059"/>
    </source>
</evidence>
<evidence type="ECO:0000313" key="1">
    <source>
        <dbReference type="EMBL" id="OGY98786.1"/>
    </source>
</evidence>
<sequence>MNRAELMAEIDGAQSSIDTIHREDEAPAMADFRALKAREEKAIEAGDFAEVEAIRPQKASTLGRLHAACRRKLPHELRLRDLRVAIANIS</sequence>
<organism evidence="1 2">
    <name type="scientific">Candidatus Liptonbacteria bacterium RIFCSPHIGHO2_01_FULL_57_28</name>
    <dbReference type="NCBI Taxonomy" id="1798647"/>
    <lineage>
        <taxon>Bacteria</taxon>
        <taxon>Candidatus Liptoniibacteriota</taxon>
    </lineage>
</organism>
<reference evidence="1 2" key="1">
    <citation type="journal article" date="2016" name="Nat. Commun.">
        <title>Thousands of microbial genomes shed light on interconnected biogeochemical processes in an aquifer system.</title>
        <authorList>
            <person name="Anantharaman K."/>
            <person name="Brown C.T."/>
            <person name="Hug L.A."/>
            <person name="Sharon I."/>
            <person name="Castelle C.J."/>
            <person name="Probst A.J."/>
            <person name="Thomas B.C."/>
            <person name="Singh A."/>
            <person name="Wilkins M.J."/>
            <person name="Karaoz U."/>
            <person name="Brodie E.L."/>
            <person name="Williams K.H."/>
            <person name="Hubbard S.S."/>
            <person name="Banfield J.F."/>
        </authorList>
    </citation>
    <scope>NUCLEOTIDE SEQUENCE [LARGE SCALE GENOMIC DNA]</scope>
</reference>
<accession>A0A1G2CC38</accession>
<protein>
    <submittedName>
        <fullName evidence="1">Uncharacterized protein</fullName>
    </submittedName>
</protein>
<dbReference type="EMBL" id="MHKX01000002">
    <property type="protein sequence ID" value="OGY98786.1"/>
    <property type="molecule type" value="Genomic_DNA"/>
</dbReference>
<dbReference type="AlphaFoldDB" id="A0A1G2CC38"/>
<gene>
    <name evidence="1" type="ORF">A2855_00695</name>
</gene>